<accession>A0A834ZDI3</accession>
<dbReference type="GO" id="GO:0005543">
    <property type="term" value="F:phospholipid binding"/>
    <property type="evidence" value="ECO:0007669"/>
    <property type="project" value="TreeGrafter"/>
</dbReference>
<keyword evidence="11" id="KW-0175">Coiled coil</keyword>
<comment type="subcellular location">
    <subcellularLocation>
        <location evidence="1">Nucleus</location>
        <location evidence="1">Nuclear pore complex</location>
    </subcellularLocation>
</comment>
<dbReference type="Gene3D" id="1.25.40.510">
    <property type="entry name" value="GLE1-like"/>
    <property type="match status" value="2"/>
</dbReference>
<evidence type="ECO:0000313" key="13">
    <source>
        <dbReference type="Proteomes" id="UP000655225"/>
    </source>
</evidence>
<keyword evidence="5" id="KW-0653">Protein transport</keyword>
<name>A0A834ZDI3_TETSI</name>
<evidence type="ECO:0000256" key="11">
    <source>
        <dbReference type="SAM" id="Coils"/>
    </source>
</evidence>
<dbReference type="GO" id="GO:0016973">
    <property type="term" value="P:poly(A)+ mRNA export from nucleus"/>
    <property type="evidence" value="ECO:0007669"/>
    <property type="project" value="InterPro"/>
</dbReference>
<dbReference type="GO" id="GO:0031369">
    <property type="term" value="F:translation initiation factor binding"/>
    <property type="evidence" value="ECO:0007669"/>
    <property type="project" value="TreeGrafter"/>
</dbReference>
<gene>
    <name evidence="12" type="ORF">HHK36_011739</name>
</gene>
<dbReference type="PANTHER" id="PTHR12960">
    <property type="entry name" value="GLE-1-RELATED"/>
    <property type="match status" value="1"/>
</dbReference>
<comment type="caution">
    <text evidence="12">The sequence shown here is derived from an EMBL/GenBank/DDBJ whole genome shotgun (WGS) entry which is preliminary data.</text>
</comment>
<dbReference type="GO" id="GO:0000822">
    <property type="term" value="F:inositol hexakisphosphate binding"/>
    <property type="evidence" value="ECO:0007669"/>
    <property type="project" value="TreeGrafter"/>
</dbReference>
<evidence type="ECO:0000313" key="12">
    <source>
        <dbReference type="EMBL" id="KAF8403635.1"/>
    </source>
</evidence>
<dbReference type="Pfam" id="PF07817">
    <property type="entry name" value="GLE1"/>
    <property type="match status" value="2"/>
</dbReference>
<evidence type="ECO:0000256" key="10">
    <source>
        <dbReference type="ARBA" id="ARBA00029983"/>
    </source>
</evidence>
<protein>
    <recommendedName>
        <fullName evidence="9">mRNA export factor GLE1</fullName>
    </recommendedName>
    <alternativeName>
        <fullName evidence="10">Nucleoporin GLE1</fullName>
    </alternativeName>
</protein>
<evidence type="ECO:0000256" key="7">
    <source>
        <dbReference type="ARBA" id="ARBA00023132"/>
    </source>
</evidence>
<dbReference type="GO" id="GO:0015031">
    <property type="term" value="P:protein transport"/>
    <property type="evidence" value="ECO:0007669"/>
    <property type="project" value="UniProtKB-KW"/>
</dbReference>
<proteinExistence type="inferred from homology"/>
<dbReference type="InterPro" id="IPR038506">
    <property type="entry name" value="GLE1-like_sf"/>
</dbReference>
<evidence type="ECO:0000256" key="4">
    <source>
        <dbReference type="ARBA" id="ARBA00022816"/>
    </source>
</evidence>
<dbReference type="OrthoDB" id="1933892at2759"/>
<dbReference type="AlphaFoldDB" id="A0A834ZDI3"/>
<dbReference type="EMBL" id="JABCRI010000007">
    <property type="protein sequence ID" value="KAF8403635.1"/>
    <property type="molecule type" value="Genomic_DNA"/>
</dbReference>
<dbReference type="GO" id="GO:0044614">
    <property type="term" value="C:nuclear pore cytoplasmic filaments"/>
    <property type="evidence" value="ECO:0007669"/>
    <property type="project" value="TreeGrafter"/>
</dbReference>
<reference evidence="12 13" key="1">
    <citation type="submission" date="2020-04" db="EMBL/GenBank/DDBJ databases">
        <title>Plant Genome Project.</title>
        <authorList>
            <person name="Zhang R.-G."/>
        </authorList>
    </citation>
    <scope>NUCLEOTIDE SEQUENCE [LARGE SCALE GENOMIC DNA]</scope>
    <source>
        <strain evidence="12">YNK0</strain>
        <tissue evidence="12">Leaf</tissue>
    </source>
</reference>
<keyword evidence="4" id="KW-0509">mRNA transport</keyword>
<keyword evidence="3" id="KW-0813">Transport</keyword>
<evidence type="ECO:0000256" key="3">
    <source>
        <dbReference type="ARBA" id="ARBA00022448"/>
    </source>
</evidence>
<feature type="coiled-coil region" evidence="11">
    <location>
        <begin position="194"/>
        <end position="221"/>
    </location>
</feature>
<evidence type="ECO:0000256" key="5">
    <source>
        <dbReference type="ARBA" id="ARBA00022927"/>
    </source>
</evidence>
<dbReference type="PANTHER" id="PTHR12960:SF0">
    <property type="entry name" value="MRNA EXPORT FACTOR GLE1"/>
    <property type="match status" value="1"/>
</dbReference>
<dbReference type="GO" id="GO:0005737">
    <property type="term" value="C:cytoplasm"/>
    <property type="evidence" value="ECO:0007669"/>
    <property type="project" value="TreeGrafter"/>
</dbReference>
<comment type="similarity">
    <text evidence="2">Belongs to the GLE1 family.</text>
</comment>
<keyword evidence="7" id="KW-0906">Nuclear pore complex</keyword>
<dbReference type="OMA" id="MHEYERS"/>
<evidence type="ECO:0000256" key="8">
    <source>
        <dbReference type="ARBA" id="ARBA00023242"/>
    </source>
</evidence>
<keyword evidence="13" id="KW-1185">Reference proteome</keyword>
<keyword evidence="8" id="KW-0539">Nucleus</keyword>
<dbReference type="Proteomes" id="UP000655225">
    <property type="component" value="Unassembled WGS sequence"/>
</dbReference>
<organism evidence="12 13">
    <name type="scientific">Tetracentron sinense</name>
    <name type="common">Spur-leaf</name>
    <dbReference type="NCBI Taxonomy" id="13715"/>
    <lineage>
        <taxon>Eukaryota</taxon>
        <taxon>Viridiplantae</taxon>
        <taxon>Streptophyta</taxon>
        <taxon>Embryophyta</taxon>
        <taxon>Tracheophyta</taxon>
        <taxon>Spermatophyta</taxon>
        <taxon>Magnoliopsida</taxon>
        <taxon>Trochodendrales</taxon>
        <taxon>Trochodendraceae</taxon>
        <taxon>Tetracentron</taxon>
    </lineage>
</organism>
<evidence type="ECO:0000256" key="9">
    <source>
        <dbReference type="ARBA" id="ARBA00026227"/>
    </source>
</evidence>
<keyword evidence="6" id="KW-0811">Translocation</keyword>
<evidence type="ECO:0000256" key="1">
    <source>
        <dbReference type="ARBA" id="ARBA00004567"/>
    </source>
</evidence>
<sequence>MIAETRGGSGGVVTSTRRALYYQGLCDYLLKEEVKDHDRDSRFEKIWKLSVLSKVQSFLWTSALDEILNRSFDDLWDDISYVACTKRWRKTYLIFFSIARHLEALDSHLTGVLRDHEQRSQIEEREIRNDIAFEEVKRKEKALQEERLHQEKVEAELRGDEHFKNGLDGAEENFLKHILDLDKLHLPLHITGLLVRLEAAKQRAEEAHKAALAERRAAKEVADREATETTKMISPVVARKEAMGRQGDVKAEGLNAQSKGSGFGAHKLQSAGNILKSAESALKVEDGRLQKFKELDEKNQTLRLSSKMSLKMEIKKELTTERLTSLEEAYQLVLKIEAQLRHQWVKRLSWRILSQNVSTAPRSNVVSQCENPSASFGSNAFACGHVIVLVNSQIPHAMDLILAEFHRACIYTVPKHINYSETEVVGIQNTHGLKEGWAWLARFLNALPANIYTAVALEAFLKMAGFALFRKYKSQFRKILNIISHYFLDALKARGDSKLNPVITRLKSYIETNQFLQEPEGWHLRTSLLSDVCVLESDSGFYQDQYH</sequence>
<evidence type="ECO:0000256" key="6">
    <source>
        <dbReference type="ARBA" id="ARBA00023010"/>
    </source>
</evidence>
<dbReference type="InterPro" id="IPR012476">
    <property type="entry name" value="GLE1"/>
</dbReference>
<evidence type="ECO:0000256" key="2">
    <source>
        <dbReference type="ARBA" id="ARBA00011056"/>
    </source>
</evidence>